<dbReference type="RefSeq" id="WP_073408438.1">
    <property type="nucleotide sequence ID" value="NZ_FQWH01000002.1"/>
</dbReference>
<feature type="compositionally biased region" description="Polar residues" evidence="1">
    <location>
        <begin position="68"/>
        <end position="78"/>
    </location>
</feature>
<feature type="compositionally biased region" description="Basic and acidic residues" evidence="1">
    <location>
        <begin position="79"/>
        <end position="89"/>
    </location>
</feature>
<dbReference type="EMBL" id="FQWH01000002">
    <property type="protein sequence ID" value="SHG28559.1"/>
    <property type="molecule type" value="Genomic_DNA"/>
</dbReference>
<proteinExistence type="predicted"/>
<reference evidence="2 3" key="1">
    <citation type="submission" date="2016-11" db="EMBL/GenBank/DDBJ databases">
        <authorList>
            <person name="Jaros S."/>
            <person name="Januszkiewicz K."/>
            <person name="Wedrychowicz H."/>
        </authorList>
    </citation>
    <scope>NUCLEOTIDE SEQUENCE [LARGE SCALE GENOMIC DNA]</scope>
    <source>
        <strain evidence="2 3">DSM 6792</strain>
    </source>
</reference>
<feature type="region of interest" description="Disordered" evidence="1">
    <location>
        <begin position="68"/>
        <end position="89"/>
    </location>
</feature>
<evidence type="ECO:0000313" key="2">
    <source>
        <dbReference type="EMBL" id="SHG28559.1"/>
    </source>
</evidence>
<name>A0A1M5IKJ6_FLAJO</name>
<evidence type="ECO:0000256" key="1">
    <source>
        <dbReference type="SAM" id="MobiDB-lite"/>
    </source>
</evidence>
<evidence type="ECO:0000313" key="3">
    <source>
        <dbReference type="Proteomes" id="UP000184112"/>
    </source>
</evidence>
<organism evidence="2 3">
    <name type="scientific">Flavobacterium johnsoniae</name>
    <name type="common">Cytophaga johnsonae</name>
    <dbReference type="NCBI Taxonomy" id="986"/>
    <lineage>
        <taxon>Bacteria</taxon>
        <taxon>Pseudomonadati</taxon>
        <taxon>Bacteroidota</taxon>
        <taxon>Flavobacteriia</taxon>
        <taxon>Flavobacteriales</taxon>
        <taxon>Flavobacteriaceae</taxon>
        <taxon>Flavobacterium</taxon>
    </lineage>
</organism>
<protein>
    <submittedName>
        <fullName evidence="2">Uncharacterized protein</fullName>
    </submittedName>
</protein>
<gene>
    <name evidence="2" type="ORF">SAMN05444388_102134</name>
</gene>
<accession>A0A1M5IKJ6</accession>
<dbReference type="Proteomes" id="UP000184112">
    <property type="component" value="Unassembled WGS sequence"/>
</dbReference>
<dbReference type="AlphaFoldDB" id="A0A1M5IKJ6"/>
<sequence length="133" mass="15747">MYGLTKKEKLNFILEKVKEMEITAYDIAKNTTLTEAGVLRIINRTSKNPQENSLNAILLYLESKQTGKNYHTNTTQNNKQEEPHLDNFNKKESDLRELVECKHRSEKLIFEVIRLQNLLRKNNIEFENFFDLE</sequence>